<evidence type="ECO:0000313" key="1">
    <source>
        <dbReference type="EMBL" id="OGC45520.1"/>
    </source>
</evidence>
<protein>
    <submittedName>
        <fullName evidence="1">Uncharacterized protein</fullName>
    </submittedName>
</protein>
<dbReference type="AlphaFoldDB" id="A0A1F4UL40"/>
<evidence type="ECO:0000313" key="2">
    <source>
        <dbReference type="Proteomes" id="UP000178615"/>
    </source>
</evidence>
<organism evidence="1 2">
    <name type="scientific">candidate division WWE3 bacterium RBG_19FT_COMBO_34_6</name>
    <dbReference type="NCBI Taxonomy" id="1802612"/>
    <lineage>
        <taxon>Bacteria</taxon>
        <taxon>Katanobacteria</taxon>
    </lineage>
</organism>
<proteinExistence type="predicted"/>
<comment type="caution">
    <text evidence="1">The sequence shown here is derived from an EMBL/GenBank/DDBJ whole genome shotgun (WGS) entry which is preliminary data.</text>
</comment>
<gene>
    <name evidence="1" type="ORF">A2V49_04820</name>
</gene>
<dbReference type="EMBL" id="MEUV01000030">
    <property type="protein sequence ID" value="OGC45520.1"/>
    <property type="molecule type" value="Genomic_DNA"/>
</dbReference>
<dbReference type="Proteomes" id="UP000178615">
    <property type="component" value="Unassembled WGS sequence"/>
</dbReference>
<sequence length="226" mass="26739">MIRFTVGNKEKILSPIWRFWIQKNDVYFLTRTMGNTWKISMHASGLCRIAWNKGVSTNQTDRLILRWNKGNYTVEKFLPSIGLSVPNLRYPDKLNSNKEHHKDTVYIPTPKVYEEVKIRVFFAKDNQGKNNLLNKLPRNIDLLFEDRLSNKDYVLVYTWVEPISIREKNLLKEEVLKFNINVVSEEAKKNIDSVFALWINKPTIETQNQPTITIYPLRYINLHIEK</sequence>
<name>A0A1F4UL40_UNCKA</name>
<reference evidence="1 2" key="1">
    <citation type="journal article" date="2016" name="Nat. Commun.">
        <title>Thousands of microbial genomes shed light on interconnected biogeochemical processes in an aquifer system.</title>
        <authorList>
            <person name="Anantharaman K."/>
            <person name="Brown C.T."/>
            <person name="Hug L.A."/>
            <person name="Sharon I."/>
            <person name="Castelle C.J."/>
            <person name="Probst A.J."/>
            <person name="Thomas B.C."/>
            <person name="Singh A."/>
            <person name="Wilkins M.J."/>
            <person name="Karaoz U."/>
            <person name="Brodie E.L."/>
            <person name="Williams K.H."/>
            <person name="Hubbard S.S."/>
            <person name="Banfield J.F."/>
        </authorList>
    </citation>
    <scope>NUCLEOTIDE SEQUENCE [LARGE SCALE GENOMIC DNA]</scope>
</reference>
<accession>A0A1F4UL40</accession>